<dbReference type="InterPro" id="IPR015943">
    <property type="entry name" value="WD40/YVTN_repeat-like_dom_sf"/>
</dbReference>
<gene>
    <name evidence="3" type="ORF">RQP53_12020</name>
</gene>
<feature type="signal peptide" evidence="1">
    <location>
        <begin position="1"/>
        <end position="23"/>
    </location>
</feature>
<keyword evidence="4" id="KW-1185">Reference proteome</keyword>
<dbReference type="InterPro" id="IPR013783">
    <property type="entry name" value="Ig-like_fold"/>
</dbReference>
<dbReference type="Gene3D" id="2.130.10.10">
    <property type="entry name" value="YVTN repeat-like/Quinoprotein amine dehydrogenase"/>
    <property type="match status" value="1"/>
</dbReference>
<organism evidence="3 4">
    <name type="scientific">Roseateles aquae</name>
    <dbReference type="NCBI Taxonomy" id="3077235"/>
    <lineage>
        <taxon>Bacteria</taxon>
        <taxon>Pseudomonadati</taxon>
        <taxon>Pseudomonadota</taxon>
        <taxon>Betaproteobacteria</taxon>
        <taxon>Burkholderiales</taxon>
        <taxon>Sphaerotilaceae</taxon>
        <taxon>Roseateles</taxon>
    </lineage>
</organism>
<dbReference type="RefSeq" id="WP_315650540.1">
    <property type="nucleotide sequence ID" value="NZ_JAVXZY010000004.1"/>
</dbReference>
<evidence type="ECO:0000313" key="4">
    <source>
        <dbReference type="Proteomes" id="UP001246372"/>
    </source>
</evidence>
<comment type="caution">
    <text evidence="3">The sequence shown here is derived from an EMBL/GenBank/DDBJ whole genome shotgun (WGS) entry which is preliminary data.</text>
</comment>
<dbReference type="Gene3D" id="2.60.40.10">
    <property type="entry name" value="Immunoglobulins"/>
    <property type="match status" value="1"/>
</dbReference>
<feature type="domain" description="Pyrrolo-quinoline quinone repeat" evidence="2">
    <location>
        <begin position="382"/>
        <end position="463"/>
    </location>
</feature>
<accession>A0ABU3PD12</accession>
<evidence type="ECO:0000259" key="2">
    <source>
        <dbReference type="Pfam" id="PF13360"/>
    </source>
</evidence>
<dbReference type="Pfam" id="PF13360">
    <property type="entry name" value="PQQ_2"/>
    <property type="match status" value="1"/>
</dbReference>
<keyword evidence="1" id="KW-0732">Signal</keyword>
<reference evidence="3" key="1">
    <citation type="submission" date="2023-09" db="EMBL/GenBank/DDBJ databases">
        <title>Paucibacter sp. APW11 Genome sequencing and assembly.</title>
        <authorList>
            <person name="Kim I."/>
        </authorList>
    </citation>
    <scope>NUCLEOTIDE SEQUENCE</scope>
    <source>
        <strain evidence="3">APW11</strain>
    </source>
</reference>
<name>A0ABU3PD12_9BURK</name>
<proteinExistence type="predicted"/>
<evidence type="ECO:0000313" key="3">
    <source>
        <dbReference type="EMBL" id="MDT8999992.1"/>
    </source>
</evidence>
<dbReference type="PANTHER" id="PTHR34512">
    <property type="entry name" value="CELL SURFACE PROTEIN"/>
    <property type="match status" value="1"/>
</dbReference>
<dbReference type="EMBL" id="JAVXZY010000004">
    <property type="protein sequence ID" value="MDT8999992.1"/>
    <property type="molecule type" value="Genomic_DNA"/>
</dbReference>
<dbReference type="SUPFAM" id="SSF50998">
    <property type="entry name" value="Quinoprotein alcohol dehydrogenase-like"/>
    <property type="match status" value="1"/>
</dbReference>
<protein>
    <submittedName>
        <fullName evidence="3">PQQ-binding-like beta-propeller repeat protein</fullName>
    </submittedName>
</protein>
<dbReference type="InterPro" id="IPR002372">
    <property type="entry name" value="PQQ_rpt_dom"/>
</dbReference>
<dbReference type="PANTHER" id="PTHR34512:SF30">
    <property type="entry name" value="OUTER MEMBRANE PROTEIN ASSEMBLY FACTOR BAMB"/>
    <property type="match status" value="1"/>
</dbReference>
<dbReference type="InterPro" id="IPR011047">
    <property type="entry name" value="Quinoprotein_ADH-like_sf"/>
</dbReference>
<dbReference type="Proteomes" id="UP001246372">
    <property type="component" value="Unassembled WGS sequence"/>
</dbReference>
<feature type="chain" id="PRO_5047062753" evidence="1">
    <location>
        <begin position="24"/>
        <end position="507"/>
    </location>
</feature>
<sequence length="507" mass="53436">MTTTTSLKPWLALACAIALSACGGGGSTPTPSKVELSTGIASLQGAYDQPQSLQLTVTNAGQAAVSNLNAKASDPMLLVVSDTCTGKTLAASSNCTVTYRVKGASAGQGAVNVTVQYTGDDGTGSKALSVPYNFGPSQWASTATWSNPLGNTSNSGYVPVVLDSANFKLAWEFAPDQADLYLQGVTSDQDRIYFTALDTRNLGFITWVYALSQQDGGLRWKDSSLPARYGGGAPAVVGGKVLVEGASDFVAKKNWIDAVTGVSQISEASLCGHKGVYSDPVIWDQGMYRYCGTFPSVSRTDIGPPPTWWNYFGVVGEYISPTGLAVDAQRVYVFDARGGQLTGLDRVTGQLAFQIKNEPSSGQLRYSPVLDEGSAHIFMGGDDAVSAMDLTQRSVLWTVSGYSGQPAYGNQTVYVKLMGEPASLGALDAKTGERLWSWVLPEVIVSNIVVTKTHVFVASAKNTYGLNIGRKTMDLVYPAGGAQLLLTNTGKLIIAGKHGRVSAIALH</sequence>
<dbReference type="Gene3D" id="2.40.128.630">
    <property type="match status" value="1"/>
</dbReference>
<evidence type="ECO:0000256" key="1">
    <source>
        <dbReference type="SAM" id="SignalP"/>
    </source>
</evidence>